<gene>
    <name evidence="2" type="ORF">GBA65_21925</name>
</gene>
<reference evidence="2 3" key="1">
    <citation type="submission" date="2019-10" db="EMBL/GenBank/DDBJ databases">
        <title>Rubrobacter sp nov SCSIO 52915 isolated from a deep-sea sediment in the South China Sea.</title>
        <authorList>
            <person name="Chen R.W."/>
        </authorList>
    </citation>
    <scope>NUCLEOTIDE SEQUENCE [LARGE SCALE GENOMIC DNA]</scope>
    <source>
        <strain evidence="2 3">SCSIO 52915</strain>
        <plasmid evidence="2 3">unnamed1</plasmid>
    </source>
</reference>
<geneLocation type="plasmid" evidence="2 3">
    <name>unnamed1</name>
</geneLocation>
<accession>A0A6G8Q3R4</accession>
<name>A0A6G8Q3R4_9ACTN</name>
<evidence type="ECO:0000313" key="3">
    <source>
        <dbReference type="Proteomes" id="UP000502706"/>
    </source>
</evidence>
<dbReference type="RefSeq" id="WP_166398807.1">
    <property type="nucleotide sequence ID" value="NZ_CP045122.1"/>
</dbReference>
<dbReference type="AlphaFoldDB" id="A0A6G8Q3R4"/>
<feature type="compositionally biased region" description="Basic and acidic residues" evidence="1">
    <location>
        <begin position="69"/>
        <end position="78"/>
    </location>
</feature>
<protein>
    <submittedName>
        <fullName evidence="2">Uncharacterized protein</fullName>
    </submittedName>
</protein>
<dbReference type="Proteomes" id="UP000502706">
    <property type="component" value="Plasmid unnamed1"/>
</dbReference>
<dbReference type="EMBL" id="CP045122">
    <property type="protein sequence ID" value="QIN81095.1"/>
    <property type="molecule type" value="Genomic_DNA"/>
</dbReference>
<organism evidence="2 3">
    <name type="scientific">Rubrobacter marinus</name>
    <dbReference type="NCBI Taxonomy" id="2653852"/>
    <lineage>
        <taxon>Bacteria</taxon>
        <taxon>Bacillati</taxon>
        <taxon>Actinomycetota</taxon>
        <taxon>Rubrobacteria</taxon>
        <taxon>Rubrobacterales</taxon>
        <taxon>Rubrobacteraceae</taxon>
        <taxon>Rubrobacter</taxon>
    </lineage>
</organism>
<keyword evidence="3" id="KW-1185">Reference proteome</keyword>
<sequence>MLQDETTFHHREVYEGRYGCLEVTFAVRELPALKDKRGKPVHFTAVEINNGRDFDVLGDYFAACNANEEMSHDERQEAKNAPSPPSSKP</sequence>
<proteinExistence type="predicted"/>
<keyword evidence="2" id="KW-0614">Plasmid</keyword>
<feature type="region of interest" description="Disordered" evidence="1">
    <location>
        <begin position="68"/>
        <end position="89"/>
    </location>
</feature>
<evidence type="ECO:0000313" key="2">
    <source>
        <dbReference type="EMBL" id="QIN81095.1"/>
    </source>
</evidence>
<evidence type="ECO:0000256" key="1">
    <source>
        <dbReference type="SAM" id="MobiDB-lite"/>
    </source>
</evidence>
<dbReference type="KEGG" id="rmar:GBA65_21925"/>